<feature type="region of interest" description="Disordered" evidence="1">
    <location>
        <begin position="1"/>
        <end position="71"/>
    </location>
</feature>
<gene>
    <name evidence="2" type="ORF">NDU88_000330</name>
</gene>
<keyword evidence="3" id="KW-1185">Reference proteome</keyword>
<evidence type="ECO:0000313" key="3">
    <source>
        <dbReference type="Proteomes" id="UP001066276"/>
    </source>
</evidence>
<sequence>MQKKGGVDETPRSLGPRGMSEQETECGVEEGKTKTPTAATTSEEDPSQEQFICHSASHVPGGTWLSQGKRR</sequence>
<name>A0AAV7L665_PLEWA</name>
<dbReference type="AlphaFoldDB" id="A0AAV7L665"/>
<reference evidence="2" key="1">
    <citation type="journal article" date="2022" name="bioRxiv">
        <title>Sequencing and chromosome-scale assembly of the giantPleurodeles waltlgenome.</title>
        <authorList>
            <person name="Brown T."/>
            <person name="Elewa A."/>
            <person name="Iarovenko S."/>
            <person name="Subramanian E."/>
            <person name="Araus A.J."/>
            <person name="Petzold A."/>
            <person name="Susuki M."/>
            <person name="Suzuki K.-i.T."/>
            <person name="Hayashi T."/>
            <person name="Toyoda A."/>
            <person name="Oliveira C."/>
            <person name="Osipova E."/>
            <person name="Leigh N.D."/>
            <person name="Simon A."/>
            <person name="Yun M.H."/>
        </authorList>
    </citation>
    <scope>NUCLEOTIDE SEQUENCE</scope>
    <source>
        <strain evidence="2">20211129_DDA</strain>
        <tissue evidence="2">Liver</tissue>
    </source>
</reference>
<organism evidence="2 3">
    <name type="scientific">Pleurodeles waltl</name>
    <name type="common">Iberian ribbed newt</name>
    <dbReference type="NCBI Taxonomy" id="8319"/>
    <lineage>
        <taxon>Eukaryota</taxon>
        <taxon>Metazoa</taxon>
        <taxon>Chordata</taxon>
        <taxon>Craniata</taxon>
        <taxon>Vertebrata</taxon>
        <taxon>Euteleostomi</taxon>
        <taxon>Amphibia</taxon>
        <taxon>Batrachia</taxon>
        <taxon>Caudata</taxon>
        <taxon>Salamandroidea</taxon>
        <taxon>Salamandridae</taxon>
        <taxon>Pleurodelinae</taxon>
        <taxon>Pleurodeles</taxon>
    </lineage>
</organism>
<feature type="compositionally biased region" description="Basic and acidic residues" evidence="1">
    <location>
        <begin position="1"/>
        <end position="11"/>
    </location>
</feature>
<dbReference type="Proteomes" id="UP001066276">
    <property type="component" value="Chromosome 11"/>
</dbReference>
<proteinExistence type="predicted"/>
<evidence type="ECO:0000313" key="2">
    <source>
        <dbReference type="EMBL" id="KAJ1087136.1"/>
    </source>
</evidence>
<accession>A0AAV7L665</accession>
<protein>
    <submittedName>
        <fullName evidence="2">Uncharacterized protein</fullName>
    </submittedName>
</protein>
<evidence type="ECO:0000256" key="1">
    <source>
        <dbReference type="SAM" id="MobiDB-lite"/>
    </source>
</evidence>
<dbReference type="EMBL" id="JANPWB010000015">
    <property type="protein sequence ID" value="KAJ1087136.1"/>
    <property type="molecule type" value="Genomic_DNA"/>
</dbReference>
<comment type="caution">
    <text evidence="2">The sequence shown here is derived from an EMBL/GenBank/DDBJ whole genome shotgun (WGS) entry which is preliminary data.</text>
</comment>